<dbReference type="RefSeq" id="WP_176942638.1">
    <property type="nucleotide sequence ID" value="NZ_JABZEC010000003.1"/>
</dbReference>
<organism evidence="5 6">
    <name type="scientific">Bombilactobacillus apium</name>
    <dbReference type="NCBI Taxonomy" id="2675299"/>
    <lineage>
        <taxon>Bacteria</taxon>
        <taxon>Bacillati</taxon>
        <taxon>Bacillota</taxon>
        <taxon>Bacilli</taxon>
        <taxon>Lactobacillales</taxon>
        <taxon>Lactobacillaceae</taxon>
        <taxon>Bombilactobacillus</taxon>
    </lineage>
</organism>
<feature type="transmembrane region" description="Helical" evidence="1">
    <location>
        <begin position="309"/>
        <end position="329"/>
    </location>
</feature>
<keyword evidence="1" id="KW-0812">Transmembrane</keyword>
<accession>A0A850R760</accession>
<evidence type="ECO:0000313" key="6">
    <source>
        <dbReference type="Proteomes" id="UP000563523"/>
    </source>
</evidence>
<evidence type="ECO:0000259" key="4">
    <source>
        <dbReference type="Pfam" id="PF11797"/>
    </source>
</evidence>
<evidence type="ECO:0000256" key="2">
    <source>
        <dbReference type="SAM" id="SignalP"/>
    </source>
</evidence>
<dbReference type="EMBL" id="JABZEC010000003">
    <property type="protein sequence ID" value="NVY96482.1"/>
    <property type="molecule type" value="Genomic_DNA"/>
</dbReference>
<comment type="caution">
    <text evidence="5">The sequence shown here is derived from an EMBL/GenBank/DDBJ whole genome shotgun (WGS) entry which is preliminary data.</text>
</comment>
<sequence>MKKVFLSLLLVLACGVTAIFHPTQVKADSGLTYTVDAVLPDNQRDRNLSYPDLNVKPGKDQELQFKITNSSSRKKTFVVEANDASTSDGIAMIYSRHNSHLLGSPQFTQMVDSKSRRQIIRVAPQSVQQISITLHYPQDTFSGVVVGGLYVYDKSVDKLKKSKGFSLNNRFTYSVGIQLRSQEQKVLPQLNLGNVKLTTMNHHSIIAAKLFNNTPAVIGGLKTRFTLKTIKGKTVTKYRADNGQVAPISKFTVGIPLVDKQLSPGRYVLTGKGQSGTQIWRWRKVFYIDRKTLDKVNRDSVDVDHNNPIWLWILLLILVLLTILVIILVKKLKEKKDEDDEI</sequence>
<feature type="chain" id="PRO_5032922901" evidence="2">
    <location>
        <begin position="28"/>
        <end position="342"/>
    </location>
</feature>
<dbReference type="InterPro" id="IPR021759">
    <property type="entry name" value="WxLIP_HBD"/>
</dbReference>
<feature type="domain" description="WxL Interacting Protein host binding" evidence="4">
    <location>
        <begin position="163"/>
        <end position="298"/>
    </location>
</feature>
<dbReference type="Proteomes" id="UP000563523">
    <property type="component" value="Unassembled WGS sequence"/>
</dbReference>
<name>A0A850R760_9LACO</name>
<evidence type="ECO:0000256" key="1">
    <source>
        <dbReference type="SAM" id="Phobius"/>
    </source>
</evidence>
<proteinExistence type="predicted"/>
<dbReference type="AlphaFoldDB" id="A0A850R760"/>
<feature type="domain" description="WxL Interacting Protein peptidoglycan binding" evidence="3">
    <location>
        <begin position="33"/>
        <end position="151"/>
    </location>
</feature>
<dbReference type="InterPro" id="IPR010317">
    <property type="entry name" value="WxLIP_PGBD"/>
</dbReference>
<feature type="signal peptide" evidence="2">
    <location>
        <begin position="1"/>
        <end position="27"/>
    </location>
</feature>
<keyword evidence="6" id="KW-1185">Reference proteome</keyword>
<dbReference type="Pfam" id="PF11797">
    <property type="entry name" value="WxLIP_HBD"/>
    <property type="match status" value="1"/>
</dbReference>
<evidence type="ECO:0000313" key="5">
    <source>
        <dbReference type="EMBL" id="NVY96482.1"/>
    </source>
</evidence>
<reference evidence="5 6" key="1">
    <citation type="submission" date="2020-06" db="EMBL/GenBank/DDBJ databases">
        <authorList>
            <person name="Kang J."/>
        </authorList>
    </citation>
    <scope>NUCLEOTIDE SEQUENCE [LARGE SCALE GENOMIC DNA]</scope>
    <source>
        <strain evidence="5 6">DCY120</strain>
    </source>
</reference>
<keyword evidence="1" id="KW-0472">Membrane</keyword>
<keyword evidence="1" id="KW-1133">Transmembrane helix</keyword>
<keyword evidence="2" id="KW-0732">Signal</keyword>
<dbReference type="Pfam" id="PF06030">
    <property type="entry name" value="WxLIP_PGBD"/>
    <property type="match status" value="1"/>
</dbReference>
<evidence type="ECO:0000259" key="3">
    <source>
        <dbReference type="Pfam" id="PF06030"/>
    </source>
</evidence>
<protein>
    <submittedName>
        <fullName evidence="5">DUF916 and DUF3324 domain-containing protein</fullName>
    </submittedName>
</protein>
<gene>
    <name evidence="5" type="ORF">HU830_04770</name>
</gene>